<dbReference type="EMBL" id="VSSQ01006391">
    <property type="protein sequence ID" value="MPM32543.1"/>
    <property type="molecule type" value="Genomic_DNA"/>
</dbReference>
<name>A0A644Z1D5_9ZZZZ</name>
<protein>
    <submittedName>
        <fullName evidence="1">Uncharacterized protein</fullName>
    </submittedName>
</protein>
<comment type="caution">
    <text evidence="1">The sequence shown here is derived from an EMBL/GenBank/DDBJ whole genome shotgun (WGS) entry which is preliminary data.</text>
</comment>
<accession>A0A644Z1D5</accession>
<evidence type="ECO:0000313" key="1">
    <source>
        <dbReference type="EMBL" id="MPM32543.1"/>
    </source>
</evidence>
<gene>
    <name evidence="1" type="ORF">SDC9_79107</name>
</gene>
<organism evidence="1">
    <name type="scientific">bioreactor metagenome</name>
    <dbReference type="NCBI Taxonomy" id="1076179"/>
    <lineage>
        <taxon>unclassified sequences</taxon>
        <taxon>metagenomes</taxon>
        <taxon>ecological metagenomes</taxon>
    </lineage>
</organism>
<sequence length="84" mass="10067">MLPEFVAFRKETVLLFGCERHFFFKMDGCVAVAGLFLQLVDVIIPELLDKLRLILRQLCFLFGKARSFFREIFPYFHFRRKFSP</sequence>
<dbReference type="AlphaFoldDB" id="A0A644Z1D5"/>
<proteinExistence type="predicted"/>
<reference evidence="1" key="1">
    <citation type="submission" date="2019-08" db="EMBL/GenBank/DDBJ databases">
        <authorList>
            <person name="Kucharzyk K."/>
            <person name="Murdoch R.W."/>
            <person name="Higgins S."/>
            <person name="Loffler F."/>
        </authorList>
    </citation>
    <scope>NUCLEOTIDE SEQUENCE</scope>
</reference>